<dbReference type="EC" id="3.6.1.55" evidence="11"/>
<keyword evidence="6" id="KW-0227">DNA damage</keyword>
<evidence type="ECO:0000256" key="4">
    <source>
        <dbReference type="ARBA" id="ARBA00022705"/>
    </source>
</evidence>
<protein>
    <recommendedName>
        <fullName evidence="11">8-oxo-dGTP diphosphatase</fullName>
        <ecNumber evidence="11">3.6.1.55</ecNumber>
    </recommendedName>
</protein>
<evidence type="ECO:0000256" key="5">
    <source>
        <dbReference type="ARBA" id="ARBA00022723"/>
    </source>
</evidence>
<dbReference type="PANTHER" id="PTHR47707">
    <property type="entry name" value="8-OXO-DGTP DIPHOSPHATASE"/>
    <property type="match status" value="1"/>
</dbReference>
<keyword evidence="8" id="KW-0460">Magnesium</keyword>
<dbReference type="Pfam" id="PF00293">
    <property type="entry name" value="NUDIX"/>
    <property type="match status" value="1"/>
</dbReference>
<reference evidence="13" key="1">
    <citation type="submission" date="2024-02" db="EMBL/GenBank/DDBJ databases">
        <title>Tomenella chthoni gen. nov. sp. nov., a member of the family Jonesiaceae isolated from bat guano.</title>
        <authorList>
            <person name="Miller S.L."/>
            <person name="King J."/>
            <person name="Sankaranarayanan K."/>
            <person name="Lawson P.A."/>
        </authorList>
    </citation>
    <scope>NUCLEOTIDE SEQUENCE</scope>
    <source>
        <strain evidence="13">BS-20</strain>
    </source>
</reference>
<organism evidence="13">
    <name type="scientific">Jonesiaceae bacterium BS-20</name>
    <dbReference type="NCBI Taxonomy" id="3120821"/>
    <lineage>
        <taxon>Bacteria</taxon>
        <taxon>Bacillati</taxon>
        <taxon>Actinomycetota</taxon>
        <taxon>Actinomycetes</taxon>
        <taxon>Micrococcales</taxon>
        <taxon>Jonesiaceae</taxon>
    </lineage>
</organism>
<evidence type="ECO:0000259" key="12">
    <source>
        <dbReference type="PROSITE" id="PS51462"/>
    </source>
</evidence>
<dbReference type="InterPro" id="IPR015797">
    <property type="entry name" value="NUDIX_hydrolase-like_dom_sf"/>
</dbReference>
<feature type="domain" description="Nudix hydrolase" evidence="12">
    <location>
        <begin position="3"/>
        <end position="127"/>
    </location>
</feature>
<dbReference type="InterPro" id="IPR047127">
    <property type="entry name" value="MutT-like"/>
</dbReference>
<accession>A0AAU7DZG3</accession>
<dbReference type="SUPFAM" id="SSF55811">
    <property type="entry name" value="Nudix"/>
    <property type="match status" value="1"/>
</dbReference>
<comment type="similarity">
    <text evidence="2">Belongs to the Nudix hydrolase family.</text>
</comment>
<dbReference type="GO" id="GO:0044715">
    <property type="term" value="F:8-oxo-dGDP phosphatase activity"/>
    <property type="evidence" value="ECO:0007669"/>
    <property type="project" value="TreeGrafter"/>
</dbReference>
<evidence type="ECO:0000256" key="8">
    <source>
        <dbReference type="ARBA" id="ARBA00022842"/>
    </source>
</evidence>
<evidence type="ECO:0000256" key="7">
    <source>
        <dbReference type="ARBA" id="ARBA00022801"/>
    </source>
</evidence>
<dbReference type="GO" id="GO:0008413">
    <property type="term" value="F:8-oxo-7,8-dihydroguanosine triphosphate pyrophosphatase activity"/>
    <property type="evidence" value="ECO:0007669"/>
    <property type="project" value="TreeGrafter"/>
</dbReference>
<evidence type="ECO:0000256" key="3">
    <source>
        <dbReference type="ARBA" id="ARBA00022457"/>
    </source>
</evidence>
<keyword evidence="5" id="KW-0479">Metal-binding</keyword>
<keyword evidence="3" id="KW-0515">Mutator protein</keyword>
<evidence type="ECO:0000313" key="13">
    <source>
        <dbReference type="EMBL" id="XBH22650.1"/>
    </source>
</evidence>
<dbReference type="PANTHER" id="PTHR47707:SF1">
    <property type="entry name" value="NUDIX HYDROLASE FAMILY PROTEIN"/>
    <property type="match status" value="1"/>
</dbReference>
<dbReference type="GO" id="GO:0044716">
    <property type="term" value="F:8-oxo-GDP phosphatase activity"/>
    <property type="evidence" value="ECO:0007669"/>
    <property type="project" value="TreeGrafter"/>
</dbReference>
<dbReference type="PROSITE" id="PS51462">
    <property type="entry name" value="NUDIX"/>
    <property type="match status" value="1"/>
</dbReference>
<keyword evidence="4" id="KW-0235">DNA replication</keyword>
<dbReference type="AlphaFoldDB" id="A0AAU7DZG3"/>
<proteinExistence type="inferred from homology"/>
<dbReference type="PRINTS" id="PR00502">
    <property type="entry name" value="NUDIXFAMILY"/>
</dbReference>
<gene>
    <name evidence="13" type="ORF">V5R04_05370</name>
</gene>
<keyword evidence="9" id="KW-0234">DNA repair</keyword>
<dbReference type="InterPro" id="IPR020476">
    <property type="entry name" value="Nudix_hydrolase"/>
</dbReference>
<evidence type="ECO:0000256" key="11">
    <source>
        <dbReference type="ARBA" id="ARBA00038905"/>
    </source>
</evidence>
<dbReference type="InterPro" id="IPR000086">
    <property type="entry name" value="NUDIX_hydrolase_dom"/>
</dbReference>
<comment type="cofactor">
    <cofactor evidence="1">
        <name>Mg(2+)</name>
        <dbReference type="ChEBI" id="CHEBI:18420"/>
    </cofactor>
</comment>
<sequence length="131" mass="14589">MKKEIVVVGAVITDGKLVLCAQRGSDMALPGMWEFPGGKLEQGETDQQALVREIAEELECEIQVGNRITTTRYEYDFGFVTLTTYYATVTTRSPVTTEHAELRWVEAPSLDALEWAPADIPAVELIKRELA</sequence>
<keyword evidence="7 13" id="KW-0378">Hydrolase</keyword>
<name>A0AAU7DZG3_9MICO</name>
<dbReference type="CDD" id="cd03425">
    <property type="entry name" value="NUDIX_MutT_NudA_like"/>
    <property type="match status" value="1"/>
</dbReference>
<evidence type="ECO:0000256" key="1">
    <source>
        <dbReference type="ARBA" id="ARBA00001946"/>
    </source>
</evidence>
<evidence type="ECO:0000256" key="10">
    <source>
        <dbReference type="ARBA" id="ARBA00035861"/>
    </source>
</evidence>
<comment type="catalytic activity">
    <reaction evidence="10">
        <text>8-oxo-dGTP + H2O = 8-oxo-dGMP + diphosphate + H(+)</text>
        <dbReference type="Rhea" id="RHEA:31575"/>
        <dbReference type="ChEBI" id="CHEBI:15377"/>
        <dbReference type="ChEBI" id="CHEBI:15378"/>
        <dbReference type="ChEBI" id="CHEBI:33019"/>
        <dbReference type="ChEBI" id="CHEBI:63224"/>
        <dbReference type="ChEBI" id="CHEBI:77896"/>
        <dbReference type="EC" id="3.6.1.55"/>
    </reaction>
</comment>
<dbReference type="Gene3D" id="3.90.79.10">
    <property type="entry name" value="Nucleoside Triphosphate Pyrophosphohydrolase"/>
    <property type="match status" value="1"/>
</dbReference>
<evidence type="ECO:0000256" key="9">
    <source>
        <dbReference type="ARBA" id="ARBA00023204"/>
    </source>
</evidence>
<dbReference type="GO" id="GO:0006281">
    <property type="term" value="P:DNA repair"/>
    <property type="evidence" value="ECO:0007669"/>
    <property type="project" value="UniProtKB-KW"/>
</dbReference>
<dbReference type="GO" id="GO:0006260">
    <property type="term" value="P:DNA replication"/>
    <property type="evidence" value="ECO:0007669"/>
    <property type="project" value="UniProtKB-KW"/>
</dbReference>
<dbReference type="GO" id="GO:0046872">
    <property type="term" value="F:metal ion binding"/>
    <property type="evidence" value="ECO:0007669"/>
    <property type="project" value="UniProtKB-KW"/>
</dbReference>
<dbReference type="EMBL" id="CP146203">
    <property type="protein sequence ID" value="XBH22650.1"/>
    <property type="molecule type" value="Genomic_DNA"/>
</dbReference>
<dbReference type="GO" id="GO:0035539">
    <property type="term" value="F:8-oxo-7,8-dihydrodeoxyguanosine triphosphate pyrophosphatase activity"/>
    <property type="evidence" value="ECO:0007669"/>
    <property type="project" value="UniProtKB-EC"/>
</dbReference>
<evidence type="ECO:0000256" key="6">
    <source>
        <dbReference type="ARBA" id="ARBA00022763"/>
    </source>
</evidence>
<evidence type="ECO:0000256" key="2">
    <source>
        <dbReference type="ARBA" id="ARBA00005582"/>
    </source>
</evidence>